<dbReference type="GO" id="GO:0015648">
    <property type="term" value="F:lipid-linked peptidoglycan transporter activity"/>
    <property type="evidence" value="ECO:0007669"/>
    <property type="project" value="TreeGrafter"/>
</dbReference>
<feature type="transmembrane region" description="Helical" evidence="10">
    <location>
        <begin position="183"/>
        <end position="209"/>
    </location>
</feature>
<evidence type="ECO:0000256" key="9">
    <source>
        <dbReference type="ARBA" id="ARBA00061532"/>
    </source>
</evidence>
<proteinExistence type="inferred from homology"/>
<feature type="transmembrane region" description="Helical" evidence="10">
    <location>
        <begin position="272"/>
        <end position="293"/>
    </location>
</feature>
<protein>
    <submittedName>
        <fullName evidence="11">Virulence factor mviN-like protein</fullName>
    </submittedName>
</protein>
<feature type="transmembrane region" description="Helical" evidence="10">
    <location>
        <begin position="417"/>
        <end position="436"/>
    </location>
</feature>
<gene>
    <name evidence="11" type="primary">mviN</name>
    <name evidence="11" type="ordered locus">wcw_1568</name>
</gene>
<feature type="transmembrane region" description="Helical" evidence="10">
    <location>
        <begin position="313"/>
        <end position="335"/>
    </location>
</feature>
<evidence type="ECO:0000256" key="10">
    <source>
        <dbReference type="SAM" id="Phobius"/>
    </source>
</evidence>
<sequence length="449" mass="49693">MDSTKSILKSASHFFSGTMLSRISGAVRDIAMAFTFGTKETVAAFFVAFRLAHLLRRLFGEGALQTAFVPKFEKIRQQSPKRAAQFFTSLYLILFLILIGITAASVGILKSLIPILSAENREIATLTIIMMPSLIFICLWGLNCSLLQCEKKFFLPSAAPVLFNAVWILGALNIWYLQPQNPMYWLAAAIVAASITQWITTIPQTVSILKSWGMPPPSLCNPDIRTLSQPLLLGILGVAAVQINSALDPLFAKMANGEGPAFLWYAIRIQQVPLALFGIALSSALLPPLSRALENKEYEKYRKFLRYCLSRTLYLMIPCTLGLIFLGKWGISLVYGHGHFTQESINSTNLCLSGYAVGLIPMALVLIYAPAFYAKNNYFIPSATSTFSVVMNIALNTLFVSYLGYGPASVAYATSLSAWANFVLLALIFHLQPFYLNRFIFQAKIKNKI</sequence>
<evidence type="ECO:0000256" key="1">
    <source>
        <dbReference type="ARBA" id="ARBA00004651"/>
    </source>
</evidence>
<dbReference type="NCBIfam" id="TIGR01695">
    <property type="entry name" value="murJ_mviN"/>
    <property type="match status" value="1"/>
</dbReference>
<dbReference type="HOGENOM" id="CLU_006797_5_3_0"/>
<comment type="subcellular location">
    <subcellularLocation>
        <location evidence="1">Cell membrane</location>
        <topology evidence="1">Multi-pass membrane protein</topology>
    </subcellularLocation>
</comment>
<dbReference type="KEGG" id="wch:wcw_1568"/>
<evidence type="ECO:0000256" key="4">
    <source>
        <dbReference type="ARBA" id="ARBA00022960"/>
    </source>
</evidence>
<feature type="transmembrane region" description="Helical" evidence="10">
    <location>
        <begin position="386"/>
        <end position="405"/>
    </location>
</feature>
<dbReference type="InterPro" id="IPR004268">
    <property type="entry name" value="MurJ"/>
</dbReference>
<dbReference type="GO" id="GO:0034204">
    <property type="term" value="P:lipid translocation"/>
    <property type="evidence" value="ECO:0007669"/>
    <property type="project" value="TreeGrafter"/>
</dbReference>
<keyword evidence="2" id="KW-1003">Cell membrane</keyword>
<dbReference type="PANTHER" id="PTHR47019:SF1">
    <property type="entry name" value="LIPID II FLIPPASE MURJ"/>
    <property type="match status" value="1"/>
</dbReference>
<reference evidence="11 12" key="1">
    <citation type="journal article" date="2010" name="PLoS ONE">
        <title>The Waddlia genome: a window into chlamydial biology.</title>
        <authorList>
            <person name="Bertelli C."/>
            <person name="Collyn F."/>
            <person name="Croxatto A."/>
            <person name="Ruckert C."/>
            <person name="Polkinghorne A."/>
            <person name="Kebbi-Beghdadi C."/>
            <person name="Goesmann A."/>
            <person name="Vaughan L."/>
            <person name="Greub G."/>
        </authorList>
    </citation>
    <scope>NUCLEOTIDE SEQUENCE [LARGE SCALE GENOMIC DNA]</scope>
    <source>
        <strain evidence="12">ATCC VR-1470 / WSU 86-1044</strain>
    </source>
</reference>
<dbReference type="Pfam" id="PF03023">
    <property type="entry name" value="MurJ"/>
    <property type="match status" value="1"/>
</dbReference>
<dbReference type="EMBL" id="CP001928">
    <property type="protein sequence ID" value="ADI38916.1"/>
    <property type="molecule type" value="Genomic_DNA"/>
</dbReference>
<feature type="transmembrane region" description="Helical" evidence="10">
    <location>
        <begin position="86"/>
        <end position="108"/>
    </location>
</feature>
<keyword evidence="7 10" id="KW-0472">Membrane</keyword>
<evidence type="ECO:0000256" key="3">
    <source>
        <dbReference type="ARBA" id="ARBA00022692"/>
    </source>
</evidence>
<evidence type="ECO:0000313" key="12">
    <source>
        <dbReference type="Proteomes" id="UP000001505"/>
    </source>
</evidence>
<evidence type="ECO:0000256" key="2">
    <source>
        <dbReference type="ARBA" id="ARBA00022475"/>
    </source>
</evidence>
<feature type="transmembrane region" description="Helical" evidence="10">
    <location>
        <begin position="230"/>
        <end position="252"/>
    </location>
</feature>
<dbReference type="AlphaFoldDB" id="D6YS71"/>
<dbReference type="RefSeq" id="WP_013182623.1">
    <property type="nucleotide sequence ID" value="NC_014225.1"/>
</dbReference>
<evidence type="ECO:0000313" key="11">
    <source>
        <dbReference type="EMBL" id="ADI38916.1"/>
    </source>
</evidence>
<feature type="transmembrane region" description="Helical" evidence="10">
    <location>
        <begin position="123"/>
        <end position="142"/>
    </location>
</feature>
<dbReference type="OrthoDB" id="9804143at2"/>
<dbReference type="eggNOG" id="COG0728">
    <property type="taxonomic scope" value="Bacteria"/>
</dbReference>
<evidence type="ECO:0000256" key="6">
    <source>
        <dbReference type="ARBA" id="ARBA00022989"/>
    </source>
</evidence>
<dbReference type="GO" id="GO:0005886">
    <property type="term" value="C:plasma membrane"/>
    <property type="evidence" value="ECO:0007669"/>
    <property type="project" value="UniProtKB-SubCell"/>
</dbReference>
<keyword evidence="6 10" id="KW-1133">Transmembrane helix</keyword>
<evidence type="ECO:0000256" key="8">
    <source>
        <dbReference type="ARBA" id="ARBA00060041"/>
    </source>
</evidence>
<dbReference type="PANTHER" id="PTHR47019">
    <property type="entry name" value="LIPID II FLIPPASE MURJ"/>
    <property type="match status" value="1"/>
</dbReference>
<dbReference type="GO" id="GO:0008360">
    <property type="term" value="P:regulation of cell shape"/>
    <property type="evidence" value="ECO:0007669"/>
    <property type="project" value="UniProtKB-KW"/>
</dbReference>
<dbReference type="InterPro" id="IPR051050">
    <property type="entry name" value="Lipid_II_flippase_MurJ/MviN"/>
</dbReference>
<dbReference type="GO" id="GO:0009252">
    <property type="term" value="P:peptidoglycan biosynthetic process"/>
    <property type="evidence" value="ECO:0007669"/>
    <property type="project" value="UniProtKB-KW"/>
</dbReference>
<feature type="transmembrane region" description="Helical" evidence="10">
    <location>
        <begin position="154"/>
        <end position="177"/>
    </location>
</feature>
<dbReference type="PRINTS" id="PR01806">
    <property type="entry name" value="VIRFACTRMVIN"/>
</dbReference>
<organism evidence="11 12">
    <name type="scientific">Waddlia chondrophila (strain ATCC VR-1470 / WSU 86-1044)</name>
    <dbReference type="NCBI Taxonomy" id="716544"/>
    <lineage>
        <taxon>Bacteria</taxon>
        <taxon>Pseudomonadati</taxon>
        <taxon>Chlamydiota</taxon>
        <taxon>Chlamydiia</taxon>
        <taxon>Parachlamydiales</taxon>
        <taxon>Waddliaceae</taxon>
        <taxon>Waddlia</taxon>
    </lineage>
</organism>
<keyword evidence="3 10" id="KW-0812">Transmembrane</keyword>
<comment type="function">
    <text evidence="8">Involved in peptidoglycan biosynthesis. Transports lipid-linked peptidoglycan precursors from the inner to the outer leaflet of the cytoplasmic membrane.</text>
</comment>
<keyword evidence="12" id="KW-1185">Reference proteome</keyword>
<dbReference type="STRING" id="716544.wcw_1568"/>
<feature type="transmembrane region" description="Helical" evidence="10">
    <location>
        <begin position="355"/>
        <end position="374"/>
    </location>
</feature>
<accession>D6YS71</accession>
<keyword evidence="5" id="KW-0573">Peptidoglycan synthesis</keyword>
<dbReference type="CDD" id="cd13123">
    <property type="entry name" value="MATE_MurJ_like"/>
    <property type="match status" value="1"/>
</dbReference>
<evidence type="ECO:0000256" key="7">
    <source>
        <dbReference type="ARBA" id="ARBA00023136"/>
    </source>
</evidence>
<dbReference type="Proteomes" id="UP000001505">
    <property type="component" value="Chromosome"/>
</dbReference>
<comment type="similarity">
    <text evidence="9">Belongs to the MurJ/MviN family.</text>
</comment>
<evidence type="ECO:0000256" key="5">
    <source>
        <dbReference type="ARBA" id="ARBA00022984"/>
    </source>
</evidence>
<name>D6YS71_WADCW</name>
<keyword evidence="4" id="KW-0133">Cell shape</keyword>